<feature type="domain" description="YgjP-like metallopeptidase" evidence="1">
    <location>
        <begin position="33"/>
        <end position="233"/>
    </location>
</feature>
<sequence length="248" mass="28143">MADAGRDDLPDLALRLGDGRTLQLPCKRHPRARRIKLSVDERGPRLTLPMRASLRTAEQFAQDHVAWLEAQLAHLAIDAPEPLRAGVTATLPLRGEWLPVRWLAGRINRVSLVDGELLFERRGDSDAATRRALRDFYEAQARADIARWLPQHAPALPRQPSRIVLRKMSSQWGSLAPSGVVSLDLSLVLARPSAFEYVLVHELCHLIRADHSPAFWREVQARCPHWRRERAYFHAEGRALKARLRALT</sequence>
<dbReference type="Proteomes" id="UP000236220">
    <property type="component" value="Unassembled WGS sequence"/>
</dbReference>
<organism evidence="2 3">
    <name type="scientific">Solilutibacter silvestris</name>
    <dbReference type="NCBI Taxonomy" id="1645665"/>
    <lineage>
        <taxon>Bacteria</taxon>
        <taxon>Pseudomonadati</taxon>
        <taxon>Pseudomonadota</taxon>
        <taxon>Gammaproteobacteria</taxon>
        <taxon>Lysobacterales</taxon>
        <taxon>Lysobacteraceae</taxon>
        <taxon>Solilutibacter</taxon>
    </lineage>
</organism>
<evidence type="ECO:0000313" key="3">
    <source>
        <dbReference type="Proteomes" id="UP000236220"/>
    </source>
</evidence>
<name>A0A2K1Q0R8_9GAMM</name>
<dbReference type="GO" id="GO:0016787">
    <property type="term" value="F:hydrolase activity"/>
    <property type="evidence" value="ECO:0007669"/>
    <property type="project" value="UniProtKB-KW"/>
</dbReference>
<accession>A0A2K1Q0R8</accession>
<dbReference type="CDD" id="cd07344">
    <property type="entry name" value="M48_yhfN_like"/>
    <property type="match status" value="1"/>
</dbReference>
<protein>
    <submittedName>
        <fullName evidence="2">Putative metal-dependent hydrolase</fullName>
    </submittedName>
</protein>
<dbReference type="EMBL" id="NPZB01000001">
    <property type="protein sequence ID" value="PNS08639.1"/>
    <property type="molecule type" value="Genomic_DNA"/>
</dbReference>
<keyword evidence="3" id="KW-1185">Reference proteome</keyword>
<reference evidence="2 3" key="1">
    <citation type="submission" date="2017-08" db="EMBL/GenBank/DDBJ databases">
        <title>Lysobacter sylvestris genome.</title>
        <authorList>
            <person name="Zhang D.-C."/>
            <person name="Albuquerque L."/>
            <person name="Franca L."/>
            <person name="Froufe H.J.C."/>
            <person name="Barroso C."/>
            <person name="Egas C."/>
            <person name="Da Costa M."/>
            <person name="Margesin R."/>
        </authorList>
    </citation>
    <scope>NUCLEOTIDE SEQUENCE [LARGE SCALE GENOMIC DNA]</scope>
    <source>
        <strain evidence="2 3">AM20-91</strain>
    </source>
</reference>
<evidence type="ECO:0000259" key="1">
    <source>
        <dbReference type="Pfam" id="PF01863"/>
    </source>
</evidence>
<dbReference type="Gene3D" id="3.30.2010.10">
    <property type="entry name" value="Metalloproteases ('zincins'), catalytic domain"/>
    <property type="match status" value="1"/>
</dbReference>
<dbReference type="Pfam" id="PF01863">
    <property type="entry name" value="YgjP-like"/>
    <property type="match status" value="1"/>
</dbReference>
<gene>
    <name evidence="2" type="ORF">Lysil_0268</name>
</gene>
<evidence type="ECO:0000313" key="2">
    <source>
        <dbReference type="EMBL" id="PNS08639.1"/>
    </source>
</evidence>
<proteinExistence type="predicted"/>
<dbReference type="PANTHER" id="PTHR30399">
    <property type="entry name" value="UNCHARACTERIZED PROTEIN YGJP"/>
    <property type="match status" value="1"/>
</dbReference>
<comment type="caution">
    <text evidence="2">The sequence shown here is derived from an EMBL/GenBank/DDBJ whole genome shotgun (WGS) entry which is preliminary data.</text>
</comment>
<dbReference type="PANTHER" id="PTHR30399:SF1">
    <property type="entry name" value="UTP PYROPHOSPHATASE"/>
    <property type="match status" value="1"/>
</dbReference>
<dbReference type="RefSeq" id="WP_240600004.1">
    <property type="nucleotide sequence ID" value="NZ_NPZB01000001.1"/>
</dbReference>
<dbReference type="InterPro" id="IPR002725">
    <property type="entry name" value="YgjP-like_metallopeptidase"/>
</dbReference>
<keyword evidence="2" id="KW-0378">Hydrolase</keyword>
<dbReference type="AlphaFoldDB" id="A0A2K1Q0R8"/>
<dbReference type="InterPro" id="IPR053136">
    <property type="entry name" value="UTP_pyrophosphatase-like"/>
</dbReference>